<evidence type="ECO:0000313" key="1">
    <source>
        <dbReference type="EMBL" id="KAK2852582.1"/>
    </source>
</evidence>
<keyword evidence="2" id="KW-1185">Reference proteome</keyword>
<dbReference type="EMBL" id="JAVHJS010000007">
    <property type="protein sequence ID" value="KAK2852582.1"/>
    <property type="molecule type" value="Genomic_DNA"/>
</dbReference>
<reference evidence="1" key="1">
    <citation type="submission" date="2023-08" db="EMBL/GenBank/DDBJ databases">
        <title>Pelteobagrus vachellii genome.</title>
        <authorList>
            <person name="Liu H."/>
        </authorList>
    </citation>
    <scope>NUCLEOTIDE SEQUENCE</scope>
    <source>
        <strain evidence="1">PRFRI_2022a</strain>
        <tissue evidence="1">Muscle</tissue>
    </source>
</reference>
<gene>
    <name evidence="1" type="ORF">Q7C36_007783</name>
</gene>
<comment type="caution">
    <text evidence="1">The sequence shown here is derived from an EMBL/GenBank/DDBJ whole genome shotgun (WGS) entry which is preliminary data.</text>
</comment>
<name>A0AA88N8Z4_TACVA</name>
<organism evidence="1 2">
    <name type="scientific">Tachysurus vachellii</name>
    <name type="common">Darkbarbel catfish</name>
    <name type="synonym">Pelteobagrus vachellii</name>
    <dbReference type="NCBI Taxonomy" id="175792"/>
    <lineage>
        <taxon>Eukaryota</taxon>
        <taxon>Metazoa</taxon>
        <taxon>Chordata</taxon>
        <taxon>Craniata</taxon>
        <taxon>Vertebrata</taxon>
        <taxon>Euteleostomi</taxon>
        <taxon>Actinopterygii</taxon>
        <taxon>Neopterygii</taxon>
        <taxon>Teleostei</taxon>
        <taxon>Ostariophysi</taxon>
        <taxon>Siluriformes</taxon>
        <taxon>Bagridae</taxon>
        <taxon>Tachysurus</taxon>
    </lineage>
</organism>
<accession>A0AA88N8Z4</accession>
<dbReference type="AlphaFoldDB" id="A0AA88N8Z4"/>
<proteinExistence type="predicted"/>
<evidence type="ECO:0000313" key="2">
    <source>
        <dbReference type="Proteomes" id="UP001187315"/>
    </source>
</evidence>
<protein>
    <submittedName>
        <fullName evidence="1">Uncharacterized protein</fullName>
    </submittedName>
</protein>
<dbReference type="Proteomes" id="UP001187315">
    <property type="component" value="Unassembled WGS sequence"/>
</dbReference>
<sequence>MSCSWHLYTFQPQDSESLKLQSLGTSSAAPDGGSEAVCSVTDFSEKLDPLILPSELQSGDTLSDCAL</sequence>